<dbReference type="RefSeq" id="WP_015948292.1">
    <property type="nucleotide sequence ID" value="NC_011768.1"/>
</dbReference>
<evidence type="ECO:0000313" key="2">
    <source>
        <dbReference type="Proteomes" id="UP000000739"/>
    </source>
</evidence>
<keyword evidence="2" id="KW-1185">Reference proteome</keyword>
<reference evidence="1 2" key="1">
    <citation type="journal article" date="2012" name="Environ. Microbiol.">
        <title>The genome sequence of Desulfatibacillum alkenivorans AK-01: a blueprint for anaerobic alkane oxidation.</title>
        <authorList>
            <person name="Callaghan A.V."/>
            <person name="Morris B.E."/>
            <person name="Pereira I.A."/>
            <person name="McInerney M.J."/>
            <person name="Austin R.N."/>
            <person name="Groves J.T."/>
            <person name="Kukor J.J."/>
            <person name="Suflita J.M."/>
            <person name="Young L.Y."/>
            <person name="Zylstra G.J."/>
            <person name="Wawrik B."/>
        </authorList>
    </citation>
    <scope>NUCLEOTIDE SEQUENCE [LARGE SCALE GENOMIC DNA]</scope>
    <source>
        <strain evidence="1 2">AK-01</strain>
    </source>
</reference>
<dbReference type="EMBL" id="CP001322">
    <property type="protein sequence ID" value="ACL05235.1"/>
    <property type="molecule type" value="Genomic_DNA"/>
</dbReference>
<dbReference type="AlphaFoldDB" id="B8FC30"/>
<dbReference type="Proteomes" id="UP000000739">
    <property type="component" value="Chromosome"/>
</dbReference>
<accession>B8FC30</accession>
<evidence type="ECO:0000313" key="1">
    <source>
        <dbReference type="EMBL" id="ACL05235.1"/>
    </source>
</evidence>
<sequence length="76" mass="8823">MEKSKCRAEFGDYLSWACGKCHKAREEDLHPYTQKLFRIRALQKAGYPFRANDLALEEWLDLAAIEVWINTPPPKG</sequence>
<organism evidence="1 2">
    <name type="scientific">Desulfatibacillum aliphaticivorans</name>
    <dbReference type="NCBI Taxonomy" id="218208"/>
    <lineage>
        <taxon>Bacteria</taxon>
        <taxon>Pseudomonadati</taxon>
        <taxon>Thermodesulfobacteriota</taxon>
        <taxon>Desulfobacteria</taxon>
        <taxon>Desulfobacterales</taxon>
        <taxon>Desulfatibacillaceae</taxon>
        <taxon>Desulfatibacillum</taxon>
    </lineage>
</organism>
<protein>
    <submittedName>
        <fullName evidence="1">Uncharacterized protein</fullName>
    </submittedName>
</protein>
<gene>
    <name evidence="1" type="ordered locus">Dalk_3547</name>
</gene>
<dbReference type="KEGG" id="dal:Dalk_3547"/>
<dbReference type="HOGENOM" id="CLU_2648526_0_0_7"/>
<proteinExistence type="predicted"/>
<name>B8FC30_DESAL</name>